<evidence type="ECO:0000313" key="5">
    <source>
        <dbReference type="EMBL" id="VAW81866.1"/>
    </source>
</evidence>
<feature type="domain" description="6-phosphogluconate dehydrogenase NADP-binding" evidence="3">
    <location>
        <begin position="3"/>
        <end position="159"/>
    </location>
</feature>
<dbReference type="PANTHER" id="PTHR43060">
    <property type="entry name" value="3-HYDROXYISOBUTYRATE DEHYDROGENASE-LIKE 1, MITOCHONDRIAL-RELATED"/>
    <property type="match status" value="1"/>
</dbReference>
<dbReference type="PIRSF" id="PIRSF000103">
    <property type="entry name" value="HIBADH"/>
    <property type="match status" value="1"/>
</dbReference>
<dbReference type="GO" id="GO:0050661">
    <property type="term" value="F:NADP binding"/>
    <property type="evidence" value="ECO:0007669"/>
    <property type="project" value="InterPro"/>
</dbReference>
<evidence type="ECO:0000256" key="2">
    <source>
        <dbReference type="ARBA" id="ARBA00023027"/>
    </source>
</evidence>
<keyword evidence="2" id="KW-0520">NAD</keyword>
<dbReference type="SUPFAM" id="SSF48179">
    <property type="entry name" value="6-phosphogluconate dehydrogenase C-terminal domain-like"/>
    <property type="match status" value="1"/>
</dbReference>
<dbReference type="AlphaFoldDB" id="A0A3B0ZMN7"/>
<dbReference type="EC" id="1.1.1.60" evidence="5"/>
<reference evidence="5" key="1">
    <citation type="submission" date="2018-06" db="EMBL/GenBank/DDBJ databases">
        <authorList>
            <person name="Zhirakovskaya E."/>
        </authorList>
    </citation>
    <scope>NUCLEOTIDE SEQUENCE</scope>
</reference>
<dbReference type="InterPro" id="IPR008927">
    <property type="entry name" value="6-PGluconate_DH-like_C_sf"/>
</dbReference>
<sequence length="302" mass="32557">MKTGVIGLGNMGTEVARNLSRARLLKRIWNRTRIKAESIGSELDSSISGSIESLTRECELIVISVSADQDLLDVINKMLPELKNGKIVVDISTTSVETARIAAEMVEKRGGDFLDAPVTGGVEGARRADLVLMVGGDEMVLDQISGILDTFSRTQIYMGPSGSGQATKAVNQVMAAGINQAVTEALAFANALSLDMETVIEVIKSGAAGNWFLKNRGSTLVNNDYEAGFKLELHHKDLKICQGMALDLSESAEVRLPLVEMTLNHYKSLMEAGMGEKDISALYSLKQNMFGDESSESLVEPL</sequence>
<dbReference type="Gene3D" id="3.40.50.720">
    <property type="entry name" value="NAD(P)-binding Rossmann-like Domain"/>
    <property type="match status" value="1"/>
</dbReference>
<evidence type="ECO:0000259" key="4">
    <source>
        <dbReference type="Pfam" id="PF14833"/>
    </source>
</evidence>
<dbReference type="Gene3D" id="1.10.1040.10">
    <property type="entry name" value="N-(1-d-carboxylethyl)-l-norvaline Dehydrogenase, domain 2"/>
    <property type="match status" value="1"/>
</dbReference>
<accession>A0A3B0ZMN7</accession>
<gene>
    <name evidence="5" type="ORF">MNBD_GAMMA12-2945</name>
</gene>
<dbReference type="InterPro" id="IPR036291">
    <property type="entry name" value="NAD(P)-bd_dom_sf"/>
</dbReference>
<dbReference type="EMBL" id="UOFL01000229">
    <property type="protein sequence ID" value="VAW81866.1"/>
    <property type="molecule type" value="Genomic_DNA"/>
</dbReference>
<evidence type="ECO:0000259" key="3">
    <source>
        <dbReference type="Pfam" id="PF03446"/>
    </source>
</evidence>
<dbReference type="InterPro" id="IPR006115">
    <property type="entry name" value="6PGDH_NADP-bd"/>
</dbReference>
<dbReference type="InterPro" id="IPR029154">
    <property type="entry name" value="HIBADH-like_NADP-bd"/>
</dbReference>
<dbReference type="Pfam" id="PF14833">
    <property type="entry name" value="NAD_binding_11"/>
    <property type="match status" value="1"/>
</dbReference>
<organism evidence="5">
    <name type="scientific">hydrothermal vent metagenome</name>
    <dbReference type="NCBI Taxonomy" id="652676"/>
    <lineage>
        <taxon>unclassified sequences</taxon>
        <taxon>metagenomes</taxon>
        <taxon>ecological metagenomes</taxon>
    </lineage>
</organism>
<dbReference type="GO" id="GO:0008679">
    <property type="term" value="F:2-hydroxy-3-oxopropionate reductase activity"/>
    <property type="evidence" value="ECO:0007669"/>
    <property type="project" value="UniProtKB-EC"/>
</dbReference>
<proteinExistence type="predicted"/>
<dbReference type="InterPro" id="IPR015815">
    <property type="entry name" value="HIBADH-related"/>
</dbReference>
<protein>
    <submittedName>
        <fullName evidence="5">2-hydroxy-3-oxopropionate reductase</fullName>
        <ecNumber evidence="5">1.1.1.60</ecNumber>
    </submittedName>
</protein>
<dbReference type="GO" id="GO:0051287">
    <property type="term" value="F:NAD binding"/>
    <property type="evidence" value="ECO:0007669"/>
    <property type="project" value="InterPro"/>
</dbReference>
<evidence type="ECO:0000256" key="1">
    <source>
        <dbReference type="ARBA" id="ARBA00023002"/>
    </source>
</evidence>
<keyword evidence="1 5" id="KW-0560">Oxidoreductase</keyword>
<dbReference type="SUPFAM" id="SSF51735">
    <property type="entry name" value="NAD(P)-binding Rossmann-fold domains"/>
    <property type="match status" value="1"/>
</dbReference>
<dbReference type="PANTHER" id="PTHR43060:SF14">
    <property type="entry name" value="DEHYDROGENASE-LIKE PROTEIN"/>
    <property type="match status" value="1"/>
</dbReference>
<feature type="domain" description="3-hydroxyisobutyrate dehydrogenase-like NAD-binding" evidence="4">
    <location>
        <begin position="162"/>
        <end position="284"/>
    </location>
</feature>
<dbReference type="InterPro" id="IPR013328">
    <property type="entry name" value="6PGD_dom2"/>
</dbReference>
<name>A0A3B0ZMN7_9ZZZZ</name>
<dbReference type="Pfam" id="PF03446">
    <property type="entry name" value="NAD_binding_2"/>
    <property type="match status" value="1"/>
</dbReference>